<keyword evidence="5" id="KW-1185">Reference proteome</keyword>
<dbReference type="Gene3D" id="1.25.40.20">
    <property type="entry name" value="Ankyrin repeat-containing domain"/>
    <property type="match status" value="5"/>
</dbReference>
<reference evidence="4" key="1">
    <citation type="submission" date="2022-11" db="EMBL/GenBank/DDBJ databases">
        <authorList>
            <person name="Morgan W.R."/>
            <person name="Tartar A."/>
        </authorList>
    </citation>
    <scope>NUCLEOTIDE SEQUENCE</scope>
    <source>
        <strain evidence="4">ARSEF 373</strain>
    </source>
</reference>
<evidence type="ECO:0000313" key="5">
    <source>
        <dbReference type="Proteomes" id="UP001146120"/>
    </source>
</evidence>
<dbReference type="InterPro" id="IPR002110">
    <property type="entry name" value="Ankyrin_rpt"/>
</dbReference>
<evidence type="ECO:0000313" key="4">
    <source>
        <dbReference type="EMBL" id="DAZ97722.1"/>
    </source>
</evidence>
<dbReference type="InterPro" id="IPR036770">
    <property type="entry name" value="Ankyrin_rpt-contain_sf"/>
</dbReference>
<keyword evidence="1" id="KW-0677">Repeat</keyword>
<dbReference type="SUPFAM" id="SSF48403">
    <property type="entry name" value="Ankyrin repeat"/>
    <property type="match status" value="2"/>
</dbReference>
<dbReference type="Pfam" id="PF12796">
    <property type="entry name" value="Ank_2"/>
    <property type="match status" value="4"/>
</dbReference>
<dbReference type="PROSITE" id="PS50088">
    <property type="entry name" value="ANK_REPEAT"/>
    <property type="match status" value="6"/>
</dbReference>
<dbReference type="SMART" id="SM00248">
    <property type="entry name" value="ANK"/>
    <property type="match status" value="12"/>
</dbReference>
<accession>A0AAV2YX03</accession>
<feature type="repeat" description="ANK" evidence="3">
    <location>
        <begin position="219"/>
        <end position="251"/>
    </location>
</feature>
<evidence type="ECO:0000256" key="2">
    <source>
        <dbReference type="ARBA" id="ARBA00023043"/>
    </source>
</evidence>
<dbReference type="AlphaFoldDB" id="A0AAV2YX03"/>
<sequence>MVAAAVGAVDALAGVFTRAATIQEEASVDATEDDGAAVTALVPLKALGDDFVRQSAHSLTTALLVCAKEGALDHLKRLKSAAAVSGELHQAMLAVAAANDQVAVVAYLLAEGAKVDDVTTKGETALYLAAKAGAAGAVRALLNHGASCIQANARGATPLMAAVVGKHEPVVKLLLDQQSVHAKLPDETQAIHLAAQQGSASIASLLLTARANANALNEMNITPLHLAACCGHVDVVQVLLSAGAQVEATTLHQATPLHIALMHGHLTIAEMLIEAGANVEARNKNGATPLFVACHHGHFSIVKSLVSLGAKVNPGCHAPLTAACEAQRADIAWFLIRHGARIDHSTPTGVTCVHAAISSHADASLVDGLLQEGAPMDAQTLDGSTALHLAAQLGLTEHTLVLLSRGADVSLTNKALMTPLEVASQCGNISILKVMVEQGCCSYKTISPSHGWNILHVAVAHEQVAVVKFLLDLPTFEELNTITPDGLSPLQLAERFGFESVVRILSLPSEARKSKVAAEKTPEIEKKACTTAEVSVENNVVKDKST</sequence>
<evidence type="ECO:0000256" key="3">
    <source>
        <dbReference type="PROSITE-ProRule" id="PRU00023"/>
    </source>
</evidence>
<dbReference type="PROSITE" id="PS50297">
    <property type="entry name" value="ANK_REP_REGION"/>
    <property type="match status" value="5"/>
</dbReference>
<dbReference type="PRINTS" id="PR01415">
    <property type="entry name" value="ANKYRIN"/>
</dbReference>
<feature type="repeat" description="ANK" evidence="3">
    <location>
        <begin position="285"/>
        <end position="313"/>
    </location>
</feature>
<dbReference type="PANTHER" id="PTHR24198:SF194">
    <property type="entry name" value="INVERSIN-A"/>
    <property type="match status" value="1"/>
</dbReference>
<reference evidence="4" key="2">
    <citation type="journal article" date="2023" name="Microbiol Resour">
        <title>Decontamination and Annotation of the Draft Genome Sequence of the Oomycete Lagenidium giganteum ARSEF 373.</title>
        <authorList>
            <person name="Morgan W.R."/>
            <person name="Tartar A."/>
        </authorList>
    </citation>
    <scope>NUCLEOTIDE SEQUENCE</scope>
    <source>
        <strain evidence="4">ARSEF 373</strain>
    </source>
</reference>
<dbReference type="Proteomes" id="UP001146120">
    <property type="component" value="Unassembled WGS sequence"/>
</dbReference>
<feature type="repeat" description="ANK" evidence="3">
    <location>
        <begin position="252"/>
        <end position="284"/>
    </location>
</feature>
<gene>
    <name evidence="4" type="ORF">N0F65_009621</name>
</gene>
<feature type="repeat" description="ANK" evidence="3">
    <location>
        <begin position="121"/>
        <end position="153"/>
    </location>
</feature>
<keyword evidence="2 3" id="KW-0040">ANK repeat</keyword>
<proteinExistence type="predicted"/>
<dbReference type="EMBL" id="DAKRPA010000127">
    <property type="protein sequence ID" value="DAZ97722.1"/>
    <property type="molecule type" value="Genomic_DNA"/>
</dbReference>
<dbReference type="PANTHER" id="PTHR24198">
    <property type="entry name" value="ANKYRIN REPEAT AND PROTEIN KINASE DOMAIN-CONTAINING PROTEIN"/>
    <property type="match status" value="1"/>
</dbReference>
<feature type="repeat" description="ANK" evidence="3">
    <location>
        <begin position="186"/>
        <end position="218"/>
    </location>
</feature>
<evidence type="ECO:0000256" key="1">
    <source>
        <dbReference type="ARBA" id="ARBA00022737"/>
    </source>
</evidence>
<name>A0AAV2YX03_9STRA</name>
<organism evidence="4 5">
    <name type="scientific">Lagenidium giganteum</name>
    <dbReference type="NCBI Taxonomy" id="4803"/>
    <lineage>
        <taxon>Eukaryota</taxon>
        <taxon>Sar</taxon>
        <taxon>Stramenopiles</taxon>
        <taxon>Oomycota</taxon>
        <taxon>Peronosporomycetes</taxon>
        <taxon>Pythiales</taxon>
        <taxon>Pythiaceae</taxon>
    </lineage>
</organism>
<feature type="repeat" description="ANK" evidence="3">
    <location>
        <begin position="382"/>
        <end position="414"/>
    </location>
</feature>
<protein>
    <submittedName>
        <fullName evidence="4">Uncharacterized protein</fullName>
    </submittedName>
</protein>
<comment type="caution">
    <text evidence="4">The sequence shown here is derived from an EMBL/GenBank/DDBJ whole genome shotgun (WGS) entry which is preliminary data.</text>
</comment>